<reference evidence="2 3" key="1">
    <citation type="submission" date="2024-08" db="EMBL/GenBank/DDBJ databases">
        <title>Clostridium lapicellarii sp. nov., and Clostridium renhuaiense sp. nov., two species isolated from the mud in a fermentation cellar used for producing sauce-flavour Chinese liquors.</title>
        <authorList>
            <person name="Yang F."/>
            <person name="Wang H."/>
            <person name="Chen L.Q."/>
            <person name="Zhou N."/>
            <person name="Lu J.J."/>
            <person name="Pu X.X."/>
            <person name="Wan B."/>
            <person name="Wang L."/>
            <person name="Liu S.J."/>
        </authorList>
    </citation>
    <scope>NUCLEOTIDE SEQUENCE [LARGE SCALE GENOMIC DNA]</scope>
    <source>
        <strain evidence="2 3">MT-5</strain>
    </source>
</reference>
<dbReference type="Proteomes" id="UP001564657">
    <property type="component" value="Unassembled WGS sequence"/>
</dbReference>
<sequence length="68" mass="8084">MVIRNRLLEIRLKMGYKKQKDFAEFLGLDGNDYNRIENNKKQVTIETAFNISEKLGIKIEDIFYKSNQ</sequence>
<dbReference type="PROSITE" id="PS50943">
    <property type="entry name" value="HTH_CROC1"/>
    <property type="match status" value="1"/>
</dbReference>
<dbReference type="InterPro" id="IPR001387">
    <property type="entry name" value="Cro/C1-type_HTH"/>
</dbReference>
<organism evidence="2 3">
    <name type="scientific">Clostridium moutaii</name>
    <dbReference type="NCBI Taxonomy" id="3240932"/>
    <lineage>
        <taxon>Bacteria</taxon>
        <taxon>Bacillati</taxon>
        <taxon>Bacillota</taxon>
        <taxon>Clostridia</taxon>
        <taxon>Eubacteriales</taxon>
        <taxon>Clostridiaceae</taxon>
        <taxon>Clostridium</taxon>
    </lineage>
</organism>
<dbReference type="Gene3D" id="1.10.260.40">
    <property type="entry name" value="lambda repressor-like DNA-binding domains"/>
    <property type="match status" value="1"/>
</dbReference>
<comment type="caution">
    <text evidence="2">The sequence shown here is derived from an EMBL/GenBank/DDBJ whole genome shotgun (WGS) entry which is preliminary data.</text>
</comment>
<dbReference type="CDD" id="cd00093">
    <property type="entry name" value="HTH_XRE"/>
    <property type="match status" value="1"/>
</dbReference>
<dbReference type="RefSeq" id="WP_369705040.1">
    <property type="nucleotide sequence ID" value="NZ_JBGEWD010000014.1"/>
</dbReference>
<evidence type="ECO:0000259" key="1">
    <source>
        <dbReference type="PROSITE" id="PS50943"/>
    </source>
</evidence>
<proteinExistence type="predicted"/>
<protein>
    <submittedName>
        <fullName evidence="2">Helix-turn-helix transcriptional regulator</fullName>
    </submittedName>
</protein>
<dbReference type="SMART" id="SM00530">
    <property type="entry name" value="HTH_XRE"/>
    <property type="match status" value="1"/>
</dbReference>
<name>A0ABV4BQT4_9CLOT</name>
<dbReference type="Pfam" id="PF01381">
    <property type="entry name" value="HTH_3"/>
    <property type="match status" value="1"/>
</dbReference>
<evidence type="ECO:0000313" key="3">
    <source>
        <dbReference type="Proteomes" id="UP001564657"/>
    </source>
</evidence>
<evidence type="ECO:0000313" key="2">
    <source>
        <dbReference type="EMBL" id="MEY8001142.1"/>
    </source>
</evidence>
<dbReference type="InterPro" id="IPR010982">
    <property type="entry name" value="Lambda_DNA-bd_dom_sf"/>
</dbReference>
<dbReference type="SUPFAM" id="SSF47413">
    <property type="entry name" value="lambda repressor-like DNA-binding domains"/>
    <property type="match status" value="1"/>
</dbReference>
<feature type="domain" description="HTH cro/C1-type" evidence="1">
    <location>
        <begin position="7"/>
        <end position="62"/>
    </location>
</feature>
<keyword evidence="3" id="KW-1185">Reference proteome</keyword>
<accession>A0ABV4BQT4</accession>
<dbReference type="EMBL" id="JBGEWD010000014">
    <property type="protein sequence ID" value="MEY8001142.1"/>
    <property type="molecule type" value="Genomic_DNA"/>
</dbReference>
<gene>
    <name evidence="2" type="ORF">AB8U03_13250</name>
</gene>